<dbReference type="PROSITE" id="PS01082">
    <property type="entry name" value="RIBOSOMAL_L7AE"/>
    <property type="match status" value="1"/>
</dbReference>
<dbReference type="InterPro" id="IPR050257">
    <property type="entry name" value="eL8/uL1-like"/>
</dbReference>
<feature type="compositionally biased region" description="Basic and acidic residues" evidence="2">
    <location>
        <begin position="16"/>
        <end position="39"/>
    </location>
</feature>
<dbReference type="EMBL" id="PDLM01000003">
    <property type="protein sequence ID" value="RDW82009.1"/>
    <property type="molecule type" value="Genomic_DNA"/>
</dbReference>
<name>A0A3D8S6T8_9HELO</name>
<dbReference type="Gene3D" id="3.30.1330.30">
    <property type="match status" value="1"/>
</dbReference>
<proteinExistence type="inferred from homology"/>
<dbReference type="GO" id="GO:1990904">
    <property type="term" value="C:ribonucleoprotein complex"/>
    <property type="evidence" value="ECO:0007669"/>
    <property type="project" value="UniProtKB-KW"/>
</dbReference>
<dbReference type="Proteomes" id="UP000256645">
    <property type="component" value="Unassembled WGS sequence"/>
</dbReference>
<evidence type="ECO:0000313" key="4">
    <source>
        <dbReference type="EMBL" id="RDW82009.1"/>
    </source>
</evidence>
<dbReference type="GO" id="GO:0003723">
    <property type="term" value="F:RNA binding"/>
    <property type="evidence" value="ECO:0007669"/>
    <property type="project" value="InterPro"/>
</dbReference>
<evidence type="ECO:0000313" key="5">
    <source>
        <dbReference type="Proteomes" id="UP000256645"/>
    </source>
</evidence>
<dbReference type="OrthoDB" id="5364946at2759"/>
<dbReference type="FunFam" id="3.30.1330.30:FF:000027">
    <property type="entry name" value="H/ACA ribonucleoprotein complex subunit 2"/>
    <property type="match status" value="1"/>
</dbReference>
<dbReference type="InterPro" id="IPR004038">
    <property type="entry name" value="Ribosomal_eL8/eL30/eS12/Gad45"/>
</dbReference>
<evidence type="ECO:0000256" key="1">
    <source>
        <dbReference type="ARBA" id="ARBA00007337"/>
    </source>
</evidence>
<dbReference type="InterPro" id="IPR029064">
    <property type="entry name" value="Ribosomal_eL30-like_sf"/>
</dbReference>
<accession>A0A3D8S6T8</accession>
<dbReference type="SUPFAM" id="SSF55315">
    <property type="entry name" value="L30e-like"/>
    <property type="match status" value="1"/>
</dbReference>
<dbReference type="GO" id="GO:0042254">
    <property type="term" value="P:ribosome biogenesis"/>
    <property type="evidence" value="ECO:0007669"/>
    <property type="project" value="InterPro"/>
</dbReference>
<feature type="region of interest" description="Disordered" evidence="2">
    <location>
        <begin position="1"/>
        <end position="39"/>
    </location>
</feature>
<organism evidence="4 5">
    <name type="scientific">Coleophoma cylindrospora</name>
    <dbReference type="NCBI Taxonomy" id="1849047"/>
    <lineage>
        <taxon>Eukaryota</taxon>
        <taxon>Fungi</taxon>
        <taxon>Dikarya</taxon>
        <taxon>Ascomycota</taxon>
        <taxon>Pezizomycotina</taxon>
        <taxon>Leotiomycetes</taxon>
        <taxon>Helotiales</taxon>
        <taxon>Dermateaceae</taxon>
        <taxon>Coleophoma</taxon>
    </lineage>
</organism>
<sequence>MGKDKSEKRDKKEKKEKRSEKDGVSKPKKEKKSKLSEENVKAAVEEVLKQPETPAVAETTMEAVIDTSGEVVLKPVGALVPFAAPLADEKVAKKVLKSVKKGTQQTPMCEMTNPFANCLATAAKNKTLKRGVKEVVKALRKSPQGSNSAAPGVVILAADISPMDVISHIPVLCEDHNVPYIFVTSRAELGAAGNTKRPTSVVMVSQERVGAKKAEKIEGDEEFGDVYKDLVKVVEKESRNVRV</sequence>
<keyword evidence="5" id="KW-1185">Reference proteome</keyword>
<dbReference type="AlphaFoldDB" id="A0A3D8S6T8"/>
<dbReference type="Pfam" id="PF01248">
    <property type="entry name" value="Ribosomal_L7Ae"/>
    <property type="match status" value="1"/>
</dbReference>
<comment type="similarity">
    <text evidence="1">Belongs to the eukaryotic ribosomal protein eL8 family.</text>
</comment>
<evidence type="ECO:0000256" key="2">
    <source>
        <dbReference type="SAM" id="MobiDB-lite"/>
    </source>
</evidence>
<dbReference type="PANTHER" id="PTHR23105">
    <property type="entry name" value="RIBOSOMAL PROTEIN L7AE FAMILY MEMBER"/>
    <property type="match status" value="1"/>
</dbReference>
<reference evidence="4 5" key="1">
    <citation type="journal article" date="2018" name="IMA Fungus">
        <title>IMA Genome-F 9: Draft genome sequence of Annulohypoxylon stygium, Aspergillus mulundensis, Berkeleyomyces basicola (syn. Thielaviopsis basicola), Ceratocystis smalleyi, two Cercospora beticola strains, Coleophoma cylindrospora, Fusarium fracticaudum, Phialophora cf. hyalina, and Morchella septimelata.</title>
        <authorList>
            <person name="Wingfield B.D."/>
            <person name="Bills G.F."/>
            <person name="Dong Y."/>
            <person name="Huang W."/>
            <person name="Nel W.J."/>
            <person name="Swalarsk-Parry B.S."/>
            <person name="Vaghefi N."/>
            <person name="Wilken P.M."/>
            <person name="An Z."/>
            <person name="de Beer Z.W."/>
            <person name="De Vos L."/>
            <person name="Chen L."/>
            <person name="Duong T.A."/>
            <person name="Gao Y."/>
            <person name="Hammerbacher A."/>
            <person name="Kikkert J.R."/>
            <person name="Li Y."/>
            <person name="Li H."/>
            <person name="Li K."/>
            <person name="Li Q."/>
            <person name="Liu X."/>
            <person name="Ma X."/>
            <person name="Naidoo K."/>
            <person name="Pethybridge S.J."/>
            <person name="Sun J."/>
            <person name="Steenkamp E.T."/>
            <person name="van der Nest M.A."/>
            <person name="van Wyk S."/>
            <person name="Wingfield M.J."/>
            <person name="Xiong C."/>
            <person name="Yue Q."/>
            <person name="Zhang X."/>
        </authorList>
    </citation>
    <scope>NUCLEOTIDE SEQUENCE [LARGE SCALE GENOMIC DNA]</scope>
    <source>
        <strain evidence="4 5">BP6252</strain>
    </source>
</reference>
<feature type="domain" description="Ribosomal protein eL8/eL30/eS12/Gadd45" evidence="3">
    <location>
        <begin position="119"/>
        <end position="207"/>
    </location>
</feature>
<gene>
    <name evidence="4" type="ORF">BP6252_03121</name>
</gene>
<feature type="compositionally biased region" description="Basic and acidic residues" evidence="2">
    <location>
        <begin position="1"/>
        <end position="10"/>
    </location>
</feature>
<protein>
    <submittedName>
        <fullName evidence="4">H ribonucleoprotein complex subunit 2</fullName>
    </submittedName>
</protein>
<evidence type="ECO:0000259" key="3">
    <source>
        <dbReference type="Pfam" id="PF01248"/>
    </source>
</evidence>
<dbReference type="STRING" id="1849047.A0A3D8S6T8"/>
<comment type="caution">
    <text evidence="4">The sequence shown here is derived from an EMBL/GenBank/DDBJ whole genome shotgun (WGS) entry which is preliminary data.</text>
</comment>
<dbReference type="InterPro" id="IPR004037">
    <property type="entry name" value="Ribosomal_eL8-like_CS"/>
</dbReference>
<keyword evidence="4" id="KW-0687">Ribonucleoprotein</keyword>